<accession>R0EKR3</accession>
<dbReference type="PATRIC" id="fig|1292034.3.peg.1460"/>
<evidence type="ECO:0000313" key="2">
    <source>
        <dbReference type="EMBL" id="ENZ82539.1"/>
    </source>
</evidence>
<dbReference type="AlphaFoldDB" id="R0EKR3"/>
<organism evidence="2 3">
    <name type="scientific">Caulobacter vibrioides OR37</name>
    <dbReference type="NCBI Taxonomy" id="1292034"/>
    <lineage>
        <taxon>Bacteria</taxon>
        <taxon>Pseudomonadati</taxon>
        <taxon>Pseudomonadota</taxon>
        <taxon>Alphaproteobacteria</taxon>
        <taxon>Caulobacterales</taxon>
        <taxon>Caulobacteraceae</taxon>
        <taxon>Caulobacter</taxon>
    </lineage>
</organism>
<dbReference type="OrthoDB" id="7190660at2"/>
<keyword evidence="3" id="KW-1185">Reference proteome</keyword>
<evidence type="ECO:0000256" key="1">
    <source>
        <dbReference type="SAM" id="MobiDB-lite"/>
    </source>
</evidence>
<sequence length="76" mass="8402">MAINGDYPQPVTVNGFSCKNCTDVDYAKKHIDPAHPQDGPYGINAKDHEKPKLSALEDPTARRDWTQPGQALKLQV</sequence>
<protein>
    <submittedName>
        <fullName evidence="2">Uncharacterized protein</fullName>
    </submittedName>
</protein>
<reference evidence="2 3" key="1">
    <citation type="journal article" date="2013" name="Genome Announc.">
        <title>Draft Genome Sequence for Caulobacter sp. Strain OR37, a Bacterium Tolerant to Heavy Metals.</title>
        <authorList>
            <person name="Utturkar S.M."/>
            <person name="Bollmann A."/>
            <person name="Brzoska R.M."/>
            <person name="Klingeman D.M."/>
            <person name="Epstein S.E."/>
            <person name="Palumbo A.V."/>
            <person name="Brown S.D."/>
        </authorList>
    </citation>
    <scope>NUCLEOTIDE SEQUENCE [LARGE SCALE GENOMIC DNA]</scope>
    <source>
        <strain evidence="2 3">OR37</strain>
    </source>
</reference>
<dbReference type="RefSeq" id="WP_004617616.1">
    <property type="nucleotide sequence ID" value="NZ_APMP01000006.1"/>
</dbReference>
<comment type="caution">
    <text evidence="2">The sequence shown here is derived from an EMBL/GenBank/DDBJ whole genome shotgun (WGS) entry which is preliminary data.</text>
</comment>
<gene>
    <name evidence="2" type="ORF">OR37_01473</name>
</gene>
<feature type="region of interest" description="Disordered" evidence="1">
    <location>
        <begin position="54"/>
        <end position="76"/>
    </location>
</feature>
<dbReference type="eggNOG" id="ENOG502ZI6K">
    <property type="taxonomic scope" value="Bacteria"/>
</dbReference>
<proteinExistence type="predicted"/>
<evidence type="ECO:0000313" key="3">
    <source>
        <dbReference type="Proteomes" id="UP000013063"/>
    </source>
</evidence>
<dbReference type="EMBL" id="APMP01000006">
    <property type="protein sequence ID" value="ENZ82539.1"/>
    <property type="molecule type" value="Genomic_DNA"/>
</dbReference>
<name>R0EKR3_CAUVI</name>
<dbReference type="Proteomes" id="UP000013063">
    <property type="component" value="Unassembled WGS sequence"/>
</dbReference>
<dbReference type="STRING" id="1292034.OR37_01473"/>